<organism evidence="8 9">
    <name type="scientific">Oikopleura dioica</name>
    <name type="common">Tunicate</name>
    <dbReference type="NCBI Taxonomy" id="34765"/>
    <lineage>
        <taxon>Eukaryota</taxon>
        <taxon>Metazoa</taxon>
        <taxon>Chordata</taxon>
        <taxon>Tunicata</taxon>
        <taxon>Appendicularia</taxon>
        <taxon>Copelata</taxon>
        <taxon>Oikopleuridae</taxon>
        <taxon>Oikopleura</taxon>
    </lineage>
</organism>
<dbReference type="CDD" id="cd19775">
    <property type="entry name" value="Bbox2_TIF1_C-VI"/>
    <property type="match status" value="1"/>
</dbReference>
<evidence type="ECO:0000256" key="5">
    <source>
        <dbReference type="SAM" id="MobiDB-lite"/>
    </source>
</evidence>
<dbReference type="SMART" id="SM00184">
    <property type="entry name" value="RING"/>
    <property type="match status" value="1"/>
</dbReference>
<evidence type="ECO:0000313" key="8">
    <source>
        <dbReference type="EMBL" id="CAG5105737.1"/>
    </source>
</evidence>
<dbReference type="InterPro" id="IPR047153">
    <property type="entry name" value="TRIM45/56/19-like"/>
</dbReference>
<feature type="compositionally biased region" description="Basic residues" evidence="5">
    <location>
        <begin position="709"/>
        <end position="718"/>
    </location>
</feature>
<dbReference type="PROSITE" id="PS00518">
    <property type="entry name" value="ZF_RING_1"/>
    <property type="match status" value="1"/>
</dbReference>
<dbReference type="Gene3D" id="3.30.160.60">
    <property type="entry name" value="Classic Zinc Finger"/>
    <property type="match status" value="1"/>
</dbReference>
<evidence type="ECO:0000313" key="9">
    <source>
        <dbReference type="Proteomes" id="UP001158576"/>
    </source>
</evidence>
<feature type="region of interest" description="Disordered" evidence="5">
    <location>
        <begin position="591"/>
        <end position="631"/>
    </location>
</feature>
<accession>A0ABN7T063</accession>
<dbReference type="InterPro" id="IPR000315">
    <property type="entry name" value="Znf_B-box"/>
</dbReference>
<dbReference type="InterPro" id="IPR017907">
    <property type="entry name" value="Znf_RING_CS"/>
</dbReference>
<dbReference type="PANTHER" id="PTHR25462:SF304">
    <property type="entry name" value="BONUS, ISOFORM C"/>
    <property type="match status" value="1"/>
</dbReference>
<dbReference type="EMBL" id="OU015566">
    <property type="protein sequence ID" value="CAG5105737.1"/>
    <property type="molecule type" value="Genomic_DNA"/>
</dbReference>
<dbReference type="PROSITE" id="PS50089">
    <property type="entry name" value="ZF_RING_2"/>
    <property type="match status" value="1"/>
</dbReference>
<dbReference type="SUPFAM" id="SSF57850">
    <property type="entry name" value="RING/U-box"/>
    <property type="match status" value="1"/>
</dbReference>
<dbReference type="InterPro" id="IPR013083">
    <property type="entry name" value="Znf_RING/FYVE/PHD"/>
</dbReference>
<dbReference type="PANTHER" id="PTHR25462">
    <property type="entry name" value="BONUS, ISOFORM C-RELATED"/>
    <property type="match status" value="1"/>
</dbReference>
<keyword evidence="3" id="KW-0862">Zinc</keyword>
<sequence>MPGLEEAEVPDRVFTNLGNLFSLSSENGICHPPPQVALRGVRVQPKIAAQQLEIEEITKGRYTRERKQPNGKISKFNENKLTIVKNDEFFNIENYTINSVSGDHICNGADIVEQQMWTFVKQELDNLLKDQPEMKQSEIRANLKMLALEKFKEQLFLEHFPPDNKIINLVRYHKQLSDFELTFDDPDSPDNAGIQDEGDDDTPITLLLAKEEPVDDEANAIEDPTVQVINVQEEANSSPVNPTDVFENCGVCSNKVGGNGKLLGCLHTFCAECLDKSEKERAAPQTSDGKILCPVCRCLTPRTLLSDNHFISEEVDKQSPTSQSKKCSCCDEDVDGVKFCVECAEWLCEICVTAHKRVKITKNHQLVDEAPVVENETKYCKEHPSEPLQLFCESCDMMTCRDCQLQHHKEHRYDFVADAGIKERKLLQLAFPELVQKKANLQNFMNMGQARLADLHKQEEVLNKQIESYFAEITNLVKTKQQELQVQVRNICGQRKREASSMVNTSKKLLNAIRHSENFIEYISDPSKTKGLLYARRLVKDYFNLILREPAPTEQNLRHCNTNIQFNHRGQQFIRGFAAQKLGDIVFERTVPPQHQMPMHHQRPRLPVQNRMPPMHPPTSVPHIQRQGAPPAALNPAQLAALQNHQMQISQQQPHPNHPQPHGVRSPHIRSPVVSPGPPRPHSTDSGTSSSSMPPGGPMTPPNGQPSVKRMKIVRRGLSKPPDSDED</sequence>
<feature type="domain" description="B box-type" evidence="7">
    <location>
        <begin position="375"/>
        <end position="416"/>
    </location>
</feature>
<dbReference type="PROSITE" id="PS50119">
    <property type="entry name" value="ZF_BBOX"/>
    <property type="match status" value="2"/>
</dbReference>
<keyword evidence="9" id="KW-1185">Reference proteome</keyword>
<dbReference type="InterPro" id="IPR001841">
    <property type="entry name" value="Znf_RING"/>
</dbReference>
<feature type="domain" description="B box-type" evidence="7">
    <location>
        <begin position="322"/>
        <end position="369"/>
    </location>
</feature>
<dbReference type="Proteomes" id="UP001158576">
    <property type="component" value="Chromosome 1"/>
</dbReference>
<dbReference type="Gene3D" id="3.30.40.10">
    <property type="entry name" value="Zinc/RING finger domain, C3HC4 (zinc finger)"/>
    <property type="match status" value="1"/>
</dbReference>
<evidence type="ECO:0000259" key="6">
    <source>
        <dbReference type="PROSITE" id="PS50089"/>
    </source>
</evidence>
<dbReference type="SMART" id="SM00336">
    <property type="entry name" value="BBOX"/>
    <property type="match status" value="2"/>
</dbReference>
<keyword evidence="2 4" id="KW-0863">Zinc-finger</keyword>
<feature type="region of interest" description="Disordered" evidence="5">
    <location>
        <begin position="644"/>
        <end position="727"/>
    </location>
</feature>
<name>A0ABN7T063_OIKDI</name>
<feature type="domain" description="RING-type" evidence="6">
    <location>
        <begin position="249"/>
        <end position="297"/>
    </location>
</feature>
<evidence type="ECO:0000259" key="7">
    <source>
        <dbReference type="PROSITE" id="PS50119"/>
    </source>
</evidence>
<proteinExistence type="predicted"/>
<dbReference type="SUPFAM" id="SSF57845">
    <property type="entry name" value="B-box zinc-binding domain"/>
    <property type="match status" value="1"/>
</dbReference>
<evidence type="ECO:0000256" key="2">
    <source>
        <dbReference type="ARBA" id="ARBA00022771"/>
    </source>
</evidence>
<keyword evidence="1" id="KW-0479">Metal-binding</keyword>
<evidence type="ECO:0000256" key="3">
    <source>
        <dbReference type="ARBA" id="ARBA00022833"/>
    </source>
</evidence>
<reference evidence="8 9" key="1">
    <citation type="submission" date="2021-04" db="EMBL/GenBank/DDBJ databases">
        <authorList>
            <person name="Bliznina A."/>
        </authorList>
    </citation>
    <scope>NUCLEOTIDE SEQUENCE [LARGE SCALE GENOMIC DNA]</scope>
</reference>
<evidence type="ECO:0000256" key="1">
    <source>
        <dbReference type="ARBA" id="ARBA00022723"/>
    </source>
</evidence>
<evidence type="ECO:0000256" key="4">
    <source>
        <dbReference type="PROSITE-ProRule" id="PRU00024"/>
    </source>
</evidence>
<dbReference type="Pfam" id="PF00643">
    <property type="entry name" value="zf-B_box"/>
    <property type="match status" value="1"/>
</dbReference>
<protein>
    <submittedName>
        <fullName evidence="8">Oidioi.mRNA.OKI2018_I69.chr1.g2408.t1.cds</fullName>
    </submittedName>
</protein>
<gene>
    <name evidence="8" type="ORF">OKIOD_LOCUS11173</name>
</gene>
<feature type="compositionally biased region" description="Pro residues" evidence="5">
    <location>
        <begin position="695"/>
        <end position="704"/>
    </location>
</feature>
<feature type="compositionally biased region" description="Low complexity" evidence="5">
    <location>
        <begin position="684"/>
        <end position="694"/>
    </location>
</feature>